<dbReference type="EMBL" id="AK034690">
    <property type="protein sequence ID" value="BAC28799.1"/>
    <property type="molecule type" value="mRNA"/>
</dbReference>
<evidence type="ECO:0000313" key="3">
    <source>
        <dbReference type="MGI" id="MGI:3045277"/>
    </source>
</evidence>
<reference evidence="2" key="3">
    <citation type="journal article" date="2000" name="Genome Res.">
        <title>RIKEN integrated sequence analysis (RISA) system--384-format sequencing pipeline with 384 multicapillary sequencer.</title>
        <authorList>
            <person name="Shibata K."/>
            <person name="Itoh M."/>
            <person name="Aizawa K."/>
            <person name="Nagaoka S."/>
            <person name="Sasaki N."/>
            <person name="Carninci P."/>
            <person name="Konno H."/>
            <person name="Akiyama J."/>
            <person name="Nishi K."/>
            <person name="Kitsunai T."/>
            <person name="Tashiro H."/>
            <person name="Itoh M."/>
            <person name="Sumi N."/>
            <person name="Ishii Y."/>
            <person name="Nakamura S."/>
            <person name="Hazama M."/>
            <person name="Nishine T."/>
            <person name="Harada A."/>
            <person name="Yamamoto R."/>
            <person name="Matsumoto H."/>
            <person name="Sakaguchi S."/>
            <person name="Ikegami T."/>
            <person name="Kashiwagi K."/>
            <person name="Fujiwake S."/>
            <person name="Inoue K."/>
            <person name="Togawa Y."/>
            <person name="Izawa M."/>
            <person name="Ohara E."/>
            <person name="Watahiki M."/>
            <person name="Yoneda Y."/>
            <person name="Ishikawa T."/>
            <person name="Ozawa K."/>
            <person name="Tanaka T."/>
            <person name="Matsuura S."/>
            <person name="Kawai J."/>
            <person name="Okazaki Y."/>
            <person name="Muramatsu M."/>
            <person name="Inoue Y."/>
            <person name="Kira A."/>
            <person name="Hayashizaki Y."/>
        </authorList>
    </citation>
    <scope>NUCLEOTIDE SEQUENCE</scope>
    <source>
        <strain evidence="2">C57BL/6J</strain>
        <tissue evidence="2">Embryonic body between diaphragm region and neck</tissue>
    </source>
</reference>
<reference evidence="2" key="5">
    <citation type="submission" date="2001-07" db="EMBL/GenBank/DDBJ databases">
        <authorList>
            <person name="Adachi J."/>
            <person name="Aizawa K."/>
            <person name="Akimura T."/>
            <person name="Arakawa T."/>
            <person name="Bono H."/>
            <person name="Carninci P."/>
            <person name="Fukuda S."/>
            <person name="Furuno M."/>
            <person name="Hanagaki T."/>
            <person name="Hara A."/>
            <person name="Hashizume W."/>
            <person name="Hayashida K."/>
            <person name="Hayatsu N."/>
            <person name="Hiramoto K."/>
            <person name="Hiraoka T."/>
            <person name="Hirozane T."/>
            <person name="Hori F."/>
            <person name="Imotani K."/>
            <person name="Ishii Y."/>
            <person name="Itoh M."/>
            <person name="Kagawa I."/>
            <person name="Kasukawa T."/>
            <person name="Katoh H."/>
            <person name="Kawai J."/>
            <person name="Kojima Y."/>
            <person name="Kondo S."/>
            <person name="Konno H."/>
            <person name="Kouda M."/>
            <person name="Koya S."/>
            <person name="Kurihara C."/>
            <person name="Matsuyama T."/>
            <person name="Miyazaki A."/>
            <person name="Murata M."/>
            <person name="Nakamura M."/>
            <person name="Nishi K."/>
            <person name="Nomura K."/>
            <person name="Numazaki R."/>
            <person name="Ohno M."/>
            <person name="Ohsato N."/>
            <person name="Okazaki Y."/>
            <person name="Saito R."/>
            <person name="Saitoh H."/>
            <person name="Sakai C."/>
            <person name="Sakai K."/>
            <person name="Sakazume N."/>
            <person name="Sano H."/>
            <person name="Sasaki D."/>
            <person name="Shibata K."/>
            <person name="Shinagawa A."/>
            <person name="Shiraki T."/>
            <person name="Sogabe Y."/>
            <person name="Tagami M."/>
            <person name="Tagawa A."/>
            <person name="Takahashi F."/>
            <person name="Takaku-Akahira S."/>
            <person name="Takeda Y."/>
            <person name="Tanaka T."/>
            <person name="Tomaru A."/>
            <person name="Toya T."/>
            <person name="Yasunishi A."/>
            <person name="Muramatsu M."/>
            <person name="Hayashizaki Y."/>
        </authorList>
    </citation>
    <scope>NUCLEOTIDE SEQUENCE</scope>
    <source>
        <strain evidence="2">C57BL/6J</strain>
        <tissue evidence="2">Embryonic body between diaphragm region and neck</tissue>
    </source>
</reference>
<keyword evidence="1" id="KW-1133">Transmembrane helix</keyword>
<reference evidence="2" key="2">
    <citation type="journal article" date="2000" name="Genome Res.">
        <title>Normalization and subtraction of cap-trapper-selected cDNAs to prepare full-length cDNA libraries for rapid discovery of new genes.</title>
        <authorList>
            <person name="Carninci P."/>
            <person name="Shibata Y."/>
            <person name="Hayatsu N."/>
            <person name="Sugahara Y."/>
            <person name="Shibata K."/>
            <person name="Itoh M."/>
            <person name="Konno H."/>
            <person name="Okazaki Y."/>
            <person name="Muramatsu M."/>
            <person name="Hayashizaki Y."/>
        </authorList>
    </citation>
    <scope>NUCLEOTIDE SEQUENCE</scope>
    <source>
        <strain evidence="2">C57BL/6J</strain>
        <tissue evidence="2">Embryonic body between diaphragm region and neck</tissue>
    </source>
</reference>
<proteinExistence type="evidence at transcript level"/>
<keyword evidence="1" id="KW-0812">Transmembrane</keyword>
<keyword evidence="1" id="KW-0472">Membrane</keyword>
<sequence>MPDRCRHCKPPPPALMCFFRRRYTVNTCGDLGFTSTWGNYVKFCHEKITSSVYLMTHLRIPLWTYGYLFYFQCRLMGIYSASSVDLWVFILPPVWTYGYLFYTHCGLMDIYCTPIVNLWVFIEPRCALIDIYSAPSVDLWVFILLLVWTYGYLFYPQCGLIGIYFASSVDLGVFMLPQGYALTYYAVLLLILSPFGSSTLPLGFRSSYAYSIPCRVFFSFLSFSFFVLF</sequence>
<dbReference type="AlphaFoldDB" id="Q8BSC7"/>
<accession>Q8BSC7</accession>
<feature type="transmembrane region" description="Helical" evidence="1">
    <location>
        <begin position="101"/>
        <end position="122"/>
    </location>
</feature>
<protein>
    <submittedName>
        <fullName evidence="2">Uncharacterized protein</fullName>
    </submittedName>
</protein>
<dbReference type="MGI" id="MGI:3045277">
    <property type="gene designation" value="9430025C20Rik"/>
</dbReference>
<feature type="transmembrane region" description="Helical" evidence="1">
    <location>
        <begin position="154"/>
        <end position="175"/>
    </location>
</feature>
<feature type="transmembrane region" description="Helical" evidence="1">
    <location>
        <begin position="62"/>
        <end position="81"/>
    </location>
</feature>
<reference evidence="2" key="8">
    <citation type="journal article" date="2005" name="Science">
        <title>Antisense Transcription in the Mammalian Transcriptome.</title>
        <authorList>
            <consortium name="RIKEN Genome Exploration Research Group and Genome Science Group (Genome Network Project Core Group) and the FANTOM Consortium"/>
        </authorList>
    </citation>
    <scope>NUCLEOTIDE SEQUENCE</scope>
    <source>
        <strain evidence="2">C57BL/6J</strain>
        <tissue evidence="2">Embryonic body between diaphragm region and neck</tissue>
    </source>
</reference>
<reference evidence="2" key="6">
    <citation type="journal article" date="2002" name="Nature">
        <title>Analysis of the mouse transcriptome based on functional annotation of 60,770 full-length cDNAs.</title>
        <authorList>
            <consortium name="The FANTOM Consortium and the RIKEN Genome Exploration Research Group Phase I and II Team"/>
        </authorList>
    </citation>
    <scope>NUCLEOTIDE SEQUENCE</scope>
    <source>
        <strain evidence="2">C57BL/6J</strain>
        <tissue evidence="2">Embryonic body between diaphragm region and neck</tissue>
    </source>
</reference>
<reference evidence="2" key="1">
    <citation type="journal article" date="1999" name="Methods Enzymol.">
        <title>High-efficiency full-length cDNA cloning.</title>
        <authorList>
            <person name="Carninci P."/>
            <person name="Hayashizaki Y."/>
        </authorList>
    </citation>
    <scope>NUCLEOTIDE SEQUENCE</scope>
    <source>
        <strain evidence="2">C57BL/6J</strain>
        <tissue evidence="2">Embryonic body between diaphragm region and neck</tissue>
    </source>
</reference>
<evidence type="ECO:0000256" key="1">
    <source>
        <dbReference type="SAM" id="Phobius"/>
    </source>
</evidence>
<organism evidence="2">
    <name type="scientific">Mus musculus</name>
    <name type="common">Mouse</name>
    <dbReference type="NCBI Taxonomy" id="10090"/>
    <lineage>
        <taxon>Eukaryota</taxon>
        <taxon>Metazoa</taxon>
        <taxon>Chordata</taxon>
        <taxon>Craniata</taxon>
        <taxon>Vertebrata</taxon>
        <taxon>Euteleostomi</taxon>
        <taxon>Mammalia</taxon>
        <taxon>Eutheria</taxon>
        <taxon>Euarchontoglires</taxon>
        <taxon>Glires</taxon>
        <taxon>Rodentia</taxon>
        <taxon>Myomorpha</taxon>
        <taxon>Muroidea</taxon>
        <taxon>Muridae</taxon>
        <taxon>Murinae</taxon>
        <taxon>Mus</taxon>
        <taxon>Mus</taxon>
    </lineage>
</organism>
<feature type="transmembrane region" description="Helical" evidence="1">
    <location>
        <begin position="208"/>
        <end position="228"/>
    </location>
</feature>
<gene>
    <name evidence="3" type="primary">9430025C20Rik</name>
</gene>
<evidence type="ECO:0000313" key="2">
    <source>
        <dbReference type="EMBL" id="BAC28799.1"/>
    </source>
</evidence>
<reference evidence="2" key="4">
    <citation type="journal article" date="2001" name="Nature">
        <title>Functional annotation of a full-length mouse cDNA collection.</title>
        <authorList>
            <consortium name="The RIKEN Genome Exploration Research Group Phase II Team and the FANTOM Consortium"/>
        </authorList>
    </citation>
    <scope>NUCLEOTIDE SEQUENCE</scope>
    <source>
        <strain evidence="2">C57BL/6J</strain>
        <tissue evidence="2">Embryonic body between diaphragm region and neck</tissue>
    </source>
</reference>
<feature type="transmembrane region" description="Helical" evidence="1">
    <location>
        <begin position="182"/>
        <end position="202"/>
    </location>
</feature>
<name>Q8BSC7_MOUSE</name>
<reference evidence="2" key="7">
    <citation type="journal article" date="2005" name="Science">
        <title>The Transcriptional Landscape of the Mammalian Genome.</title>
        <authorList>
            <consortium name="The FANTOM Consortium"/>
            <consortium name="Riken Genome Exploration Research Group and Genome Science Group (Genome Network Project Core Group)"/>
        </authorList>
    </citation>
    <scope>NUCLEOTIDE SEQUENCE</scope>
    <source>
        <strain evidence="2">C57BL/6J</strain>
        <tissue evidence="2">Embryonic body between diaphragm region and neck</tissue>
    </source>
</reference>
<dbReference type="AGR" id="MGI:3045277"/>